<evidence type="ECO:0000313" key="2">
    <source>
        <dbReference type="Proteomes" id="UP000076858"/>
    </source>
</evidence>
<sequence length="98" mass="11257">MHTHFHEASMARGVAEERLASIRLCCWQCWYLLTGPTGLPSGDDRDCCSLFFHWENQCGAPQYNRQRQNNGAAGILQCDLSPLLLRDFPETFLFLFEC</sequence>
<protein>
    <submittedName>
        <fullName evidence="1">Uncharacterized protein</fullName>
    </submittedName>
</protein>
<accession>A0A0P6CNN1</accession>
<comment type="caution">
    <text evidence="1">The sequence shown here is derived from an EMBL/GenBank/DDBJ whole genome shotgun (WGS) entry which is preliminary data.</text>
</comment>
<dbReference type="AlphaFoldDB" id="A0A0P6CNN1"/>
<name>A0A0P6CNN1_9CRUS</name>
<organism evidence="1 2">
    <name type="scientific">Daphnia magna</name>
    <dbReference type="NCBI Taxonomy" id="35525"/>
    <lineage>
        <taxon>Eukaryota</taxon>
        <taxon>Metazoa</taxon>
        <taxon>Ecdysozoa</taxon>
        <taxon>Arthropoda</taxon>
        <taxon>Crustacea</taxon>
        <taxon>Branchiopoda</taxon>
        <taxon>Diplostraca</taxon>
        <taxon>Cladocera</taxon>
        <taxon>Anomopoda</taxon>
        <taxon>Daphniidae</taxon>
        <taxon>Daphnia</taxon>
    </lineage>
</organism>
<evidence type="ECO:0000313" key="1">
    <source>
        <dbReference type="EMBL" id="KZS15063.1"/>
    </source>
</evidence>
<dbReference type="Proteomes" id="UP000076858">
    <property type="component" value="Unassembled WGS sequence"/>
</dbReference>
<proteinExistence type="predicted"/>
<reference evidence="1 2" key="1">
    <citation type="submission" date="2016-03" db="EMBL/GenBank/DDBJ databases">
        <title>EvidentialGene: Evidence-directed Construction of Genes on Genomes.</title>
        <authorList>
            <person name="Gilbert D.G."/>
            <person name="Choi J.-H."/>
            <person name="Mockaitis K."/>
            <person name="Colbourne J."/>
            <person name="Pfrender M."/>
        </authorList>
    </citation>
    <scope>NUCLEOTIDE SEQUENCE [LARGE SCALE GENOMIC DNA]</scope>
    <source>
        <strain evidence="1 2">Xinb3</strain>
        <tissue evidence="1">Complete organism</tissue>
    </source>
</reference>
<gene>
    <name evidence="1" type="ORF">APZ42_019629</name>
</gene>
<keyword evidence="2" id="KW-1185">Reference proteome</keyword>
<dbReference type="EMBL" id="LRGB01000930">
    <property type="protein sequence ID" value="KZS15063.1"/>
    <property type="molecule type" value="Genomic_DNA"/>
</dbReference>